<organism evidence="6">
    <name type="scientific">Schlesneria paludicola</name>
    <dbReference type="NCBI Taxonomy" id="360056"/>
    <lineage>
        <taxon>Bacteria</taxon>
        <taxon>Pseudomonadati</taxon>
        <taxon>Planctomycetota</taxon>
        <taxon>Planctomycetia</taxon>
        <taxon>Planctomycetales</taxon>
        <taxon>Planctomycetaceae</taxon>
        <taxon>Schlesneria</taxon>
    </lineage>
</organism>
<evidence type="ECO:0000259" key="5">
    <source>
        <dbReference type="Pfam" id="PF04542"/>
    </source>
</evidence>
<dbReference type="GO" id="GO:0016987">
    <property type="term" value="F:sigma factor activity"/>
    <property type="evidence" value="ECO:0007669"/>
    <property type="project" value="UniProtKB-KW"/>
</dbReference>
<dbReference type="AlphaFoldDB" id="A0A7C2P3R7"/>
<dbReference type="InterPro" id="IPR014284">
    <property type="entry name" value="RNA_pol_sigma-70_dom"/>
</dbReference>
<evidence type="ECO:0000256" key="3">
    <source>
        <dbReference type="ARBA" id="ARBA00023082"/>
    </source>
</evidence>
<sequence length="183" mass="21204">METAEVTQLVRCAQAGNRTAFGELVRLFEGNVFAVALRRLRNRTEASELTQDVFVQAYRKLDQLREPERFAGWLKRITVRMAINRAVRRPPEVAQDPSVLSNRDCPRRTPLDNLLSGERAEQVLGGLERLRELDRKTLLAFYFEGQSLIEMSDRFRSPVGTIKRRLHTARNRLREELDQLQLA</sequence>
<reference evidence="6" key="1">
    <citation type="journal article" date="2020" name="mSystems">
        <title>Genome- and Community-Level Interaction Insights into Carbon Utilization and Element Cycling Functions of Hydrothermarchaeota in Hydrothermal Sediment.</title>
        <authorList>
            <person name="Zhou Z."/>
            <person name="Liu Y."/>
            <person name="Xu W."/>
            <person name="Pan J."/>
            <person name="Luo Z.H."/>
            <person name="Li M."/>
        </authorList>
    </citation>
    <scope>NUCLEOTIDE SEQUENCE [LARGE SCALE GENOMIC DNA]</scope>
    <source>
        <strain evidence="6">SpSt-339</strain>
    </source>
</reference>
<dbReference type="InterPro" id="IPR036388">
    <property type="entry name" value="WH-like_DNA-bd_sf"/>
</dbReference>
<dbReference type="Gene3D" id="1.10.1740.10">
    <property type="match status" value="1"/>
</dbReference>
<dbReference type="SUPFAM" id="SSF88946">
    <property type="entry name" value="Sigma2 domain of RNA polymerase sigma factors"/>
    <property type="match status" value="1"/>
</dbReference>
<dbReference type="Gene3D" id="1.10.10.10">
    <property type="entry name" value="Winged helix-like DNA-binding domain superfamily/Winged helix DNA-binding domain"/>
    <property type="match status" value="1"/>
</dbReference>
<keyword evidence="2" id="KW-0805">Transcription regulation</keyword>
<dbReference type="PANTHER" id="PTHR43133:SF51">
    <property type="entry name" value="RNA POLYMERASE SIGMA FACTOR"/>
    <property type="match status" value="1"/>
</dbReference>
<dbReference type="InterPro" id="IPR013324">
    <property type="entry name" value="RNA_pol_sigma_r3/r4-like"/>
</dbReference>
<dbReference type="PANTHER" id="PTHR43133">
    <property type="entry name" value="RNA POLYMERASE ECF-TYPE SIGMA FACTO"/>
    <property type="match status" value="1"/>
</dbReference>
<dbReference type="InterPro" id="IPR007627">
    <property type="entry name" value="RNA_pol_sigma70_r2"/>
</dbReference>
<dbReference type="InterPro" id="IPR013325">
    <property type="entry name" value="RNA_pol_sigma_r2"/>
</dbReference>
<keyword evidence="4" id="KW-0804">Transcription</keyword>
<dbReference type="InterPro" id="IPR039425">
    <property type="entry name" value="RNA_pol_sigma-70-like"/>
</dbReference>
<evidence type="ECO:0000256" key="2">
    <source>
        <dbReference type="ARBA" id="ARBA00023015"/>
    </source>
</evidence>
<dbReference type="GO" id="GO:0006352">
    <property type="term" value="P:DNA-templated transcription initiation"/>
    <property type="evidence" value="ECO:0007669"/>
    <property type="project" value="InterPro"/>
</dbReference>
<keyword evidence="3" id="KW-0731">Sigma factor</keyword>
<comment type="similarity">
    <text evidence="1">Belongs to the sigma-70 factor family. ECF subfamily.</text>
</comment>
<feature type="domain" description="RNA polymerase sigma-70 region 2" evidence="5">
    <location>
        <begin position="24"/>
        <end position="86"/>
    </location>
</feature>
<evidence type="ECO:0000256" key="1">
    <source>
        <dbReference type="ARBA" id="ARBA00010641"/>
    </source>
</evidence>
<dbReference type="EMBL" id="DSOK01000280">
    <property type="protein sequence ID" value="HEN15753.1"/>
    <property type="molecule type" value="Genomic_DNA"/>
</dbReference>
<evidence type="ECO:0000313" key="6">
    <source>
        <dbReference type="EMBL" id="HEN15753.1"/>
    </source>
</evidence>
<protein>
    <submittedName>
        <fullName evidence="6">Sigma-70 family RNA polymerase sigma factor</fullName>
    </submittedName>
</protein>
<gene>
    <name evidence="6" type="ORF">ENQ76_09840</name>
</gene>
<proteinExistence type="inferred from homology"/>
<dbReference type="SUPFAM" id="SSF88659">
    <property type="entry name" value="Sigma3 and sigma4 domains of RNA polymerase sigma factors"/>
    <property type="match status" value="1"/>
</dbReference>
<accession>A0A7C2P3R7</accession>
<evidence type="ECO:0000256" key="4">
    <source>
        <dbReference type="ARBA" id="ARBA00023163"/>
    </source>
</evidence>
<comment type="caution">
    <text evidence="6">The sequence shown here is derived from an EMBL/GenBank/DDBJ whole genome shotgun (WGS) entry which is preliminary data.</text>
</comment>
<name>A0A7C2P3R7_9PLAN</name>
<dbReference type="Pfam" id="PF04542">
    <property type="entry name" value="Sigma70_r2"/>
    <property type="match status" value="1"/>
</dbReference>
<dbReference type="NCBIfam" id="TIGR02937">
    <property type="entry name" value="sigma70-ECF"/>
    <property type="match status" value="1"/>
</dbReference>